<dbReference type="SUPFAM" id="SSF52540">
    <property type="entry name" value="P-loop containing nucleoside triphosphate hydrolases"/>
    <property type="match status" value="2"/>
</dbReference>
<dbReference type="Pfam" id="PF07724">
    <property type="entry name" value="AAA_2"/>
    <property type="match status" value="1"/>
</dbReference>
<dbReference type="Proteomes" id="UP001379533">
    <property type="component" value="Chromosome"/>
</dbReference>
<dbReference type="CDD" id="cd19499">
    <property type="entry name" value="RecA-like_ClpB_Hsp104-like"/>
    <property type="match status" value="1"/>
</dbReference>
<feature type="domain" description="AAA+ ATPase" evidence="5">
    <location>
        <begin position="253"/>
        <end position="396"/>
    </location>
</feature>
<sequence length="537" mass="58275">MARRIAAGEHVTSLDDRILVAIDPPVLLAGTGMRGQLAERMQQLLAEVKKSEGRIVLVFEEIHALFGADGGDEGISELKAALASGQVRCIGTSSPKEYRRVIESDGALARRFSVVEVEEPGDDEALAIMENVIPLFEGHHHARYAKEALAASLRWSVRYLPGRALPDKSISVLDLAGARSRRRKLAEVGPEQVAEVVAELAGVPVERLLETDSERMLRFEALLAQRIVGHTDALARIAAVLRRNASGFRTRRPIGSFLLLGPTGVGKTETAKAIAELLFHSENAMTRLDLSEYAEPHAVSRLVGAPPGYVGHEAGGFLTEAVRRRPYQVVLLDEIEKAHRDVLEAFLQVFDDGRLTDGRGRTVDFTNTVILLTSNIGADVARPRPSTRRIGFSPADAAARDDADRREATAYSDAIVAAARSALPPELYNRLDEVMAFAPLTRTDVAEVARRMLAALGAELERTRGIRLDASEDAIAALLDAGGFDPEMGARPMRRTIARLVEAPIAEMLLRQEVRRGDIATVDVEDGAIIVDAVTPS</sequence>
<feature type="domain" description="Clp ATPase C-terminal" evidence="6">
    <location>
        <begin position="440"/>
        <end position="531"/>
    </location>
</feature>
<dbReference type="InterPro" id="IPR027417">
    <property type="entry name" value="P-loop_NTPase"/>
</dbReference>
<dbReference type="InterPro" id="IPR050130">
    <property type="entry name" value="ClpA_ClpB"/>
</dbReference>
<evidence type="ECO:0000256" key="1">
    <source>
        <dbReference type="ARBA" id="ARBA00022741"/>
    </source>
</evidence>
<reference evidence="7 8" key="1">
    <citation type="submission" date="2021-12" db="EMBL/GenBank/DDBJ databases">
        <title>Discovery of the Pendulisporaceae a myxobacterial family with distinct sporulation behavior and unique specialized metabolism.</title>
        <authorList>
            <person name="Garcia R."/>
            <person name="Popoff A."/>
            <person name="Bader C.D."/>
            <person name="Loehr J."/>
            <person name="Walesch S."/>
            <person name="Walt C."/>
            <person name="Boldt J."/>
            <person name="Bunk B."/>
            <person name="Haeckl F.J.F.P.J."/>
            <person name="Gunesch A.P."/>
            <person name="Birkelbach J."/>
            <person name="Nuebel U."/>
            <person name="Pietschmann T."/>
            <person name="Bach T."/>
            <person name="Mueller R."/>
        </authorList>
    </citation>
    <scope>NUCLEOTIDE SEQUENCE [LARGE SCALE GENOMIC DNA]</scope>
    <source>
        <strain evidence="7 8">MSr12523</strain>
    </source>
</reference>
<evidence type="ECO:0000256" key="2">
    <source>
        <dbReference type="ARBA" id="ARBA00022840"/>
    </source>
</evidence>
<accession>A0ABZ2KNN0</accession>
<proteinExistence type="predicted"/>
<name>A0ABZ2KNN0_9BACT</name>
<feature type="domain" description="AAA+ ATPase" evidence="5">
    <location>
        <begin position="7"/>
        <end position="122"/>
    </location>
</feature>
<dbReference type="PANTHER" id="PTHR11638">
    <property type="entry name" value="ATP-DEPENDENT CLP PROTEASE"/>
    <property type="match status" value="1"/>
</dbReference>
<dbReference type="SMART" id="SM01086">
    <property type="entry name" value="ClpB_D2-small"/>
    <property type="match status" value="1"/>
</dbReference>
<dbReference type="GO" id="GO:0005524">
    <property type="term" value="F:ATP binding"/>
    <property type="evidence" value="ECO:0007669"/>
    <property type="project" value="UniProtKB-KW"/>
</dbReference>
<keyword evidence="1" id="KW-0547">Nucleotide-binding</keyword>
<evidence type="ECO:0000259" key="6">
    <source>
        <dbReference type="SMART" id="SM01086"/>
    </source>
</evidence>
<dbReference type="GO" id="GO:0008233">
    <property type="term" value="F:peptidase activity"/>
    <property type="evidence" value="ECO:0007669"/>
    <property type="project" value="UniProtKB-KW"/>
</dbReference>
<dbReference type="InterPro" id="IPR019489">
    <property type="entry name" value="Clp_ATPase_C"/>
</dbReference>
<keyword evidence="2 7" id="KW-0067">ATP-binding</keyword>
<evidence type="ECO:0000259" key="5">
    <source>
        <dbReference type="SMART" id="SM00382"/>
    </source>
</evidence>
<evidence type="ECO:0000256" key="3">
    <source>
        <dbReference type="ARBA" id="ARBA00023186"/>
    </source>
</evidence>
<keyword evidence="8" id="KW-1185">Reference proteome</keyword>
<gene>
    <name evidence="7" type="ORF">LZC95_46105</name>
</gene>
<dbReference type="Pfam" id="PF10431">
    <property type="entry name" value="ClpB_D2-small"/>
    <property type="match status" value="1"/>
</dbReference>
<evidence type="ECO:0000256" key="4">
    <source>
        <dbReference type="SAM" id="MobiDB-lite"/>
    </source>
</evidence>
<dbReference type="EMBL" id="CP089982">
    <property type="protein sequence ID" value="WXB00276.1"/>
    <property type="molecule type" value="Genomic_DNA"/>
</dbReference>
<dbReference type="Gene3D" id="3.40.50.300">
    <property type="entry name" value="P-loop containing nucleotide triphosphate hydrolases"/>
    <property type="match status" value="2"/>
</dbReference>
<dbReference type="PRINTS" id="PR00300">
    <property type="entry name" value="CLPPROTEASEA"/>
</dbReference>
<keyword evidence="7" id="KW-0645">Protease</keyword>
<evidence type="ECO:0000313" key="8">
    <source>
        <dbReference type="Proteomes" id="UP001379533"/>
    </source>
</evidence>
<keyword evidence="3" id="KW-0143">Chaperone</keyword>
<dbReference type="PANTHER" id="PTHR11638:SF175">
    <property type="entry name" value="ATP-DEPENDENT CLP PROTEASE, ATP-BINDING SUBUNIT CLPC"/>
    <property type="match status" value="1"/>
</dbReference>
<protein>
    <submittedName>
        <fullName evidence="7">ATP-dependent Clp protease ATP-binding subunit</fullName>
    </submittedName>
</protein>
<dbReference type="Gene3D" id="1.10.8.60">
    <property type="match status" value="2"/>
</dbReference>
<organism evidence="7 8">
    <name type="scientific">Pendulispora brunnea</name>
    <dbReference type="NCBI Taxonomy" id="2905690"/>
    <lineage>
        <taxon>Bacteria</taxon>
        <taxon>Pseudomonadati</taxon>
        <taxon>Myxococcota</taxon>
        <taxon>Myxococcia</taxon>
        <taxon>Myxococcales</taxon>
        <taxon>Sorangiineae</taxon>
        <taxon>Pendulisporaceae</taxon>
        <taxon>Pendulispora</taxon>
    </lineage>
</organism>
<keyword evidence="7" id="KW-0378">Hydrolase</keyword>
<dbReference type="InterPro" id="IPR041546">
    <property type="entry name" value="ClpA/ClpB_AAA_lid"/>
</dbReference>
<dbReference type="SMART" id="SM00382">
    <property type="entry name" value="AAA"/>
    <property type="match status" value="2"/>
</dbReference>
<evidence type="ECO:0000313" key="7">
    <source>
        <dbReference type="EMBL" id="WXB00276.1"/>
    </source>
</evidence>
<dbReference type="InterPro" id="IPR001270">
    <property type="entry name" value="ClpA/B"/>
</dbReference>
<dbReference type="Pfam" id="PF17871">
    <property type="entry name" value="AAA_lid_9"/>
    <property type="match status" value="1"/>
</dbReference>
<dbReference type="GO" id="GO:0006508">
    <property type="term" value="P:proteolysis"/>
    <property type="evidence" value="ECO:0007669"/>
    <property type="project" value="UniProtKB-KW"/>
</dbReference>
<feature type="region of interest" description="Disordered" evidence="4">
    <location>
        <begin position="385"/>
        <end position="404"/>
    </location>
</feature>
<dbReference type="InterPro" id="IPR003593">
    <property type="entry name" value="AAA+_ATPase"/>
</dbReference>
<dbReference type="InterPro" id="IPR003959">
    <property type="entry name" value="ATPase_AAA_core"/>
</dbReference>